<sequence length="79" mass="9101">MKSTAKCIFLLHSFLIVLLLFCAIVLLNGVLYGSGEGMFRLLALLFILMILIFSLLQFLVKNVFYYGTNEQENYRTNNE</sequence>
<reference evidence="2 3" key="1">
    <citation type="submission" date="2017-02" db="EMBL/GenBank/DDBJ databases">
        <authorList>
            <person name="Peterson S.W."/>
        </authorList>
    </citation>
    <scope>NUCLEOTIDE SEQUENCE [LARGE SCALE GENOMIC DNA]</scope>
    <source>
        <strain evidence="2 3">ATCC BAA-1030</strain>
    </source>
</reference>
<dbReference type="AlphaFoldDB" id="A0A1T4PXQ5"/>
<proteinExistence type="predicted"/>
<evidence type="ECO:0000313" key="3">
    <source>
        <dbReference type="Proteomes" id="UP000190328"/>
    </source>
</evidence>
<feature type="transmembrane region" description="Helical" evidence="1">
    <location>
        <begin position="38"/>
        <end position="60"/>
    </location>
</feature>
<accession>A0A1T4PXQ5</accession>
<dbReference type="STRING" id="263852.SAMN02745116_01984"/>
<name>A0A1T4PXQ5_9ENTE</name>
<evidence type="ECO:0000313" key="2">
    <source>
        <dbReference type="EMBL" id="SJZ96314.1"/>
    </source>
</evidence>
<gene>
    <name evidence="2" type="ORF">SAMN02745116_01984</name>
</gene>
<organism evidence="2 3">
    <name type="scientific">Pilibacter termitis</name>
    <dbReference type="NCBI Taxonomy" id="263852"/>
    <lineage>
        <taxon>Bacteria</taxon>
        <taxon>Bacillati</taxon>
        <taxon>Bacillota</taxon>
        <taxon>Bacilli</taxon>
        <taxon>Lactobacillales</taxon>
        <taxon>Enterococcaceae</taxon>
        <taxon>Pilibacter</taxon>
    </lineage>
</organism>
<keyword evidence="1" id="KW-0472">Membrane</keyword>
<dbReference type="RefSeq" id="WP_078807901.1">
    <property type="nucleotide sequence ID" value="NZ_FUXI01000023.1"/>
</dbReference>
<feature type="transmembrane region" description="Helical" evidence="1">
    <location>
        <begin position="7"/>
        <end position="32"/>
    </location>
</feature>
<keyword evidence="1" id="KW-1133">Transmembrane helix</keyword>
<dbReference type="EMBL" id="FUXI01000023">
    <property type="protein sequence ID" value="SJZ96314.1"/>
    <property type="molecule type" value="Genomic_DNA"/>
</dbReference>
<protein>
    <submittedName>
        <fullName evidence="2">Uncharacterized protein</fullName>
    </submittedName>
</protein>
<evidence type="ECO:0000256" key="1">
    <source>
        <dbReference type="SAM" id="Phobius"/>
    </source>
</evidence>
<keyword evidence="3" id="KW-1185">Reference proteome</keyword>
<keyword evidence="1" id="KW-0812">Transmembrane</keyword>
<dbReference type="Proteomes" id="UP000190328">
    <property type="component" value="Unassembled WGS sequence"/>
</dbReference>